<reference evidence="1" key="1">
    <citation type="journal article" date="2014" name="Front. Microbiol.">
        <title>High frequency of phylogenetically diverse reductive dehalogenase-homologous genes in deep subseafloor sedimentary metagenomes.</title>
        <authorList>
            <person name="Kawai M."/>
            <person name="Futagami T."/>
            <person name="Toyoda A."/>
            <person name="Takaki Y."/>
            <person name="Nishi S."/>
            <person name="Hori S."/>
            <person name="Arai W."/>
            <person name="Tsubouchi T."/>
            <person name="Morono Y."/>
            <person name="Uchiyama I."/>
            <person name="Ito T."/>
            <person name="Fujiyama A."/>
            <person name="Inagaki F."/>
            <person name="Takami H."/>
        </authorList>
    </citation>
    <scope>NUCLEOTIDE SEQUENCE</scope>
    <source>
        <strain evidence="1">Expedition CK06-06</strain>
    </source>
</reference>
<sequence>WGFKEEEQIVMILDMLENAPRYLALNKGFAKAFAFLTRSDLKELPANRYEIDGDYVYAIVAKELGRKREDALLEAHKKYIDIQLVLAGTDEMGWKPRSSCKQPSGEYDQETDVQIFADEPDAWLSTRRGAFAIFFPEDAHMPLISSGQLHKVVAKVAVDQR</sequence>
<dbReference type="InterPro" id="IPR037012">
    <property type="entry name" value="NanQ/TabA/YiaL_sf"/>
</dbReference>
<dbReference type="SUPFAM" id="SSF51197">
    <property type="entry name" value="Clavaminate synthase-like"/>
    <property type="match status" value="1"/>
</dbReference>
<dbReference type="InterPro" id="IPR004375">
    <property type="entry name" value="NanQ/TabA/YiaL"/>
</dbReference>
<accession>X1A934</accession>
<dbReference type="AlphaFoldDB" id="X1A934"/>
<dbReference type="PANTHER" id="PTHR34986">
    <property type="entry name" value="EVOLVED BETA-GALACTOSIDASE SUBUNIT BETA"/>
    <property type="match status" value="1"/>
</dbReference>
<proteinExistence type="predicted"/>
<organism evidence="1">
    <name type="scientific">marine sediment metagenome</name>
    <dbReference type="NCBI Taxonomy" id="412755"/>
    <lineage>
        <taxon>unclassified sequences</taxon>
        <taxon>metagenomes</taxon>
        <taxon>ecological metagenomes</taxon>
    </lineage>
</organism>
<feature type="non-terminal residue" evidence="1">
    <location>
        <position position="1"/>
    </location>
</feature>
<gene>
    <name evidence="1" type="ORF">S01H4_18019</name>
</gene>
<protein>
    <recommendedName>
        <fullName evidence="2">YhcH/YjgK/YiaL family protein</fullName>
    </recommendedName>
</protein>
<dbReference type="Gene3D" id="2.60.120.370">
    <property type="entry name" value="YhcH/YjgK/YiaL"/>
    <property type="match status" value="1"/>
</dbReference>
<dbReference type="GO" id="GO:0005829">
    <property type="term" value="C:cytosol"/>
    <property type="evidence" value="ECO:0007669"/>
    <property type="project" value="TreeGrafter"/>
</dbReference>
<comment type="caution">
    <text evidence="1">The sequence shown here is derived from an EMBL/GenBank/DDBJ whole genome shotgun (WGS) entry which is preliminary data.</text>
</comment>
<dbReference type="Pfam" id="PF04074">
    <property type="entry name" value="DUF386"/>
    <property type="match status" value="1"/>
</dbReference>
<dbReference type="NCBIfam" id="TIGR00022">
    <property type="entry name" value="YhcH/YjgK/YiaL family protein"/>
    <property type="match status" value="1"/>
</dbReference>
<evidence type="ECO:0008006" key="2">
    <source>
        <dbReference type="Google" id="ProtNLM"/>
    </source>
</evidence>
<name>X1A934_9ZZZZ</name>
<dbReference type="EMBL" id="BART01007968">
    <property type="protein sequence ID" value="GAG66567.1"/>
    <property type="molecule type" value="Genomic_DNA"/>
</dbReference>
<dbReference type="PANTHER" id="PTHR34986:SF1">
    <property type="entry name" value="PROTEIN YIAL"/>
    <property type="match status" value="1"/>
</dbReference>
<evidence type="ECO:0000313" key="1">
    <source>
        <dbReference type="EMBL" id="GAG66567.1"/>
    </source>
</evidence>